<organism evidence="1 2">
    <name type="scientific">Elysia crispata</name>
    <name type="common">lettuce slug</name>
    <dbReference type="NCBI Taxonomy" id="231223"/>
    <lineage>
        <taxon>Eukaryota</taxon>
        <taxon>Metazoa</taxon>
        <taxon>Spiralia</taxon>
        <taxon>Lophotrochozoa</taxon>
        <taxon>Mollusca</taxon>
        <taxon>Gastropoda</taxon>
        <taxon>Heterobranchia</taxon>
        <taxon>Euthyneura</taxon>
        <taxon>Panpulmonata</taxon>
        <taxon>Sacoglossa</taxon>
        <taxon>Placobranchoidea</taxon>
        <taxon>Plakobranchidae</taxon>
        <taxon>Elysia</taxon>
    </lineage>
</organism>
<evidence type="ECO:0000313" key="2">
    <source>
        <dbReference type="Proteomes" id="UP001283361"/>
    </source>
</evidence>
<accession>A0AAE1AF33</accession>
<dbReference type="AlphaFoldDB" id="A0AAE1AF33"/>
<name>A0AAE1AF33_9GAST</name>
<reference evidence="1" key="1">
    <citation type="journal article" date="2023" name="G3 (Bethesda)">
        <title>A reference genome for the long-term kleptoplast-retaining sea slug Elysia crispata morphotype clarki.</title>
        <authorList>
            <person name="Eastman K.E."/>
            <person name="Pendleton A.L."/>
            <person name="Shaikh M.A."/>
            <person name="Suttiyut T."/>
            <person name="Ogas R."/>
            <person name="Tomko P."/>
            <person name="Gavelis G."/>
            <person name="Widhalm J.R."/>
            <person name="Wisecaver J.H."/>
        </authorList>
    </citation>
    <scope>NUCLEOTIDE SEQUENCE</scope>
    <source>
        <strain evidence="1">ECLA1</strain>
    </source>
</reference>
<proteinExistence type="predicted"/>
<dbReference type="Proteomes" id="UP001283361">
    <property type="component" value="Unassembled WGS sequence"/>
</dbReference>
<dbReference type="EMBL" id="JAWDGP010001965">
    <property type="protein sequence ID" value="KAK3786457.1"/>
    <property type="molecule type" value="Genomic_DNA"/>
</dbReference>
<protein>
    <submittedName>
        <fullName evidence="1">Uncharacterized protein</fullName>
    </submittedName>
</protein>
<evidence type="ECO:0000313" key="1">
    <source>
        <dbReference type="EMBL" id="KAK3786457.1"/>
    </source>
</evidence>
<sequence>MYAGIGQASHRSASRYWMTTTVTASQSMSGRDKFDESKQMSGDFISPLWIFRLVQAGRFDQIFTPTSDFEGSIQYHPFTSLPIIHWLVLCKHGADLHQQTARDCQTLADDTAAAAENFESPDNRFGLVGGDFGGLRYHEEQ</sequence>
<keyword evidence="2" id="KW-1185">Reference proteome</keyword>
<gene>
    <name evidence="1" type="ORF">RRG08_016368</name>
</gene>
<comment type="caution">
    <text evidence="1">The sequence shown here is derived from an EMBL/GenBank/DDBJ whole genome shotgun (WGS) entry which is preliminary data.</text>
</comment>